<reference evidence="1" key="1">
    <citation type="journal article" date="2021" name="Proc. Natl. Acad. Sci. U.S.A.">
        <title>A Catalog of Tens of Thousands of Viruses from Human Metagenomes Reveals Hidden Associations with Chronic Diseases.</title>
        <authorList>
            <person name="Tisza M.J."/>
            <person name="Buck C.B."/>
        </authorList>
    </citation>
    <scope>NUCLEOTIDE SEQUENCE</scope>
    <source>
        <strain evidence="1">CtOZu12</strain>
    </source>
</reference>
<proteinExistence type="predicted"/>
<organism evidence="1">
    <name type="scientific">Bacteriophage sp</name>
    <dbReference type="NCBI Taxonomy" id="38018"/>
    <lineage>
        <taxon>Viruses</taxon>
    </lineage>
</organism>
<accession>A0A8D9PEZ7</accession>
<protein>
    <submittedName>
        <fullName evidence="1">Uncharacterized protein</fullName>
    </submittedName>
</protein>
<evidence type="ECO:0000313" key="1">
    <source>
        <dbReference type="EMBL" id="DAD56027.1"/>
    </source>
</evidence>
<sequence length="38" mass="4484">MIELDNQRSWKGDSLTKVRLGYLFFSHSKKGLKEVKDE</sequence>
<name>A0A8D9PEZ7_9VIRU</name>
<dbReference type="EMBL" id="BK029940">
    <property type="protein sequence ID" value="DAD56027.1"/>
    <property type="molecule type" value="Genomic_DNA"/>
</dbReference>